<dbReference type="PANTHER" id="PTHR33678:SF1">
    <property type="entry name" value="BLL1576 PROTEIN"/>
    <property type="match status" value="1"/>
</dbReference>
<protein>
    <recommendedName>
        <fullName evidence="2">Transposase IS66 central domain-containing protein</fullName>
    </recommendedName>
</protein>
<feature type="compositionally biased region" description="Basic and acidic residues" evidence="1">
    <location>
        <begin position="78"/>
        <end position="102"/>
    </location>
</feature>
<dbReference type="OrthoDB" id="9800877at2"/>
<keyword evidence="4" id="KW-1185">Reference proteome</keyword>
<dbReference type="PANTHER" id="PTHR33678">
    <property type="entry name" value="BLL1576 PROTEIN"/>
    <property type="match status" value="1"/>
</dbReference>
<evidence type="ECO:0000313" key="4">
    <source>
        <dbReference type="Proteomes" id="UP000297535"/>
    </source>
</evidence>
<feature type="domain" description="Transposase IS66 central" evidence="2">
    <location>
        <begin position="184"/>
        <end position="271"/>
    </location>
</feature>
<accession>A0A4Z0NE95</accession>
<reference evidence="3 4" key="1">
    <citation type="submission" date="2019-04" db="EMBL/GenBank/DDBJ databases">
        <authorList>
            <person name="Feng G."/>
            <person name="Zhu H."/>
        </authorList>
    </citation>
    <scope>NUCLEOTIDE SEQUENCE [LARGE SCALE GENOMIC DNA]</scope>
    <source>
        <strain evidence="3 4">6HR-1</strain>
    </source>
</reference>
<evidence type="ECO:0000256" key="1">
    <source>
        <dbReference type="SAM" id="MobiDB-lite"/>
    </source>
</evidence>
<dbReference type="Pfam" id="PF03050">
    <property type="entry name" value="DDE_Tnp_IS66"/>
    <property type="match status" value="1"/>
</dbReference>
<evidence type="ECO:0000259" key="2">
    <source>
        <dbReference type="Pfam" id="PF03050"/>
    </source>
</evidence>
<dbReference type="Proteomes" id="UP000297535">
    <property type="component" value="Unassembled WGS sequence"/>
</dbReference>
<organism evidence="3 4">
    <name type="scientific">Methylobacterium nonmethylotrophicum</name>
    <dbReference type="NCBI Taxonomy" id="1141884"/>
    <lineage>
        <taxon>Bacteria</taxon>
        <taxon>Pseudomonadati</taxon>
        <taxon>Pseudomonadota</taxon>
        <taxon>Alphaproteobacteria</taxon>
        <taxon>Hyphomicrobiales</taxon>
        <taxon>Methylobacteriaceae</taxon>
        <taxon>Methylobacterium</taxon>
    </lineage>
</organism>
<proteinExistence type="predicted"/>
<dbReference type="EMBL" id="SRLB01000057">
    <property type="protein sequence ID" value="TGD92772.1"/>
    <property type="molecule type" value="Genomic_DNA"/>
</dbReference>
<dbReference type="AlphaFoldDB" id="A0A4Z0NE95"/>
<gene>
    <name evidence="3" type="ORF">EU555_34240</name>
</gene>
<feature type="region of interest" description="Disordered" evidence="1">
    <location>
        <begin position="1"/>
        <end position="191"/>
    </location>
</feature>
<name>A0A4Z0NE95_9HYPH</name>
<evidence type="ECO:0000313" key="3">
    <source>
        <dbReference type="EMBL" id="TGD92772.1"/>
    </source>
</evidence>
<comment type="caution">
    <text evidence="3">The sequence shown here is derived from an EMBL/GenBank/DDBJ whole genome shotgun (WGS) entry which is preliminary data.</text>
</comment>
<dbReference type="InterPro" id="IPR004291">
    <property type="entry name" value="Transposase_IS66_central"/>
</dbReference>
<dbReference type="InterPro" id="IPR052344">
    <property type="entry name" value="Transposase-related"/>
</dbReference>
<sequence length="462" mass="52073">MPGLRRAAARRPAGRGDRPGHERVKRRERGEVAKGIEASLAEIPDARREPEPPRAAAVKSGGGERRGKGGTTIPSGEVRGDERKRTADELPKTYRRAYEPRVSRTVLGARGGETPPRDSLAAVSPGRDLRARRRRSGDLDALGLARRDRGHAAATDRPSTPGGDYWLGRPARRRHADPGAGARHGHRERQVRSKPLAEALKVWAETSLAQVPGRSELAKALRYMLARWPALMRAFDDGRLALDNNAAERALRSVAVRRKNYLFAGSALGAERAAAFYTDTHEITSECTRSLEIKHIILYNLRNIYYIISLTIVLSRWSFVRSVMSKQINSKQNELNRLKEFAAAGVSHFMRTQFDNLNNNPPEYQVAANHDSDQSQADSNMYNAFRQRTVQLNIDRIDRIDVEERNIRFRLAVEQSTFGRNHAAELARLLQNHNSVFNEMLNSEWRSQYEKQRTNINNAIIV</sequence>